<dbReference type="InterPro" id="IPR035979">
    <property type="entry name" value="RBD_domain_sf"/>
</dbReference>
<evidence type="ECO:0000256" key="2">
    <source>
        <dbReference type="SAM" id="MobiDB-lite"/>
    </source>
</evidence>
<evidence type="ECO:0000256" key="1">
    <source>
        <dbReference type="PROSITE-ProRule" id="PRU00176"/>
    </source>
</evidence>
<dbReference type="PANTHER" id="PTHR33527">
    <property type="entry name" value="OS07G0274300 PROTEIN"/>
    <property type="match status" value="1"/>
</dbReference>
<feature type="domain" description="RRM" evidence="3">
    <location>
        <begin position="235"/>
        <end position="322"/>
    </location>
</feature>
<dbReference type="AlphaFoldDB" id="A0A9D5HI51"/>
<accession>A0A9D5HI51</accession>
<dbReference type="PANTHER" id="PTHR33527:SF14">
    <property type="entry name" value="OS07G0274300 PROTEIN"/>
    <property type="match status" value="1"/>
</dbReference>
<reference evidence="4" key="2">
    <citation type="journal article" date="2022" name="Hortic Res">
        <title>The genome of Dioscorea zingiberensis sheds light on the biosynthesis, origin and evolution of the medicinally important diosgenin saponins.</title>
        <authorList>
            <person name="Li Y."/>
            <person name="Tan C."/>
            <person name="Li Z."/>
            <person name="Guo J."/>
            <person name="Li S."/>
            <person name="Chen X."/>
            <person name="Wang C."/>
            <person name="Dai X."/>
            <person name="Yang H."/>
            <person name="Song W."/>
            <person name="Hou L."/>
            <person name="Xu J."/>
            <person name="Tong Z."/>
            <person name="Xu A."/>
            <person name="Yuan X."/>
            <person name="Wang W."/>
            <person name="Yang Q."/>
            <person name="Chen L."/>
            <person name="Sun Z."/>
            <person name="Wang K."/>
            <person name="Pan B."/>
            <person name="Chen J."/>
            <person name="Bao Y."/>
            <person name="Liu F."/>
            <person name="Qi X."/>
            <person name="Gang D.R."/>
            <person name="Wen J."/>
            <person name="Li J."/>
        </authorList>
    </citation>
    <scope>NUCLEOTIDE SEQUENCE</scope>
    <source>
        <strain evidence="4">Dzin_1.0</strain>
    </source>
</reference>
<dbReference type="InterPro" id="IPR000504">
    <property type="entry name" value="RRM_dom"/>
</dbReference>
<evidence type="ECO:0000313" key="4">
    <source>
        <dbReference type="EMBL" id="KAJ0977012.1"/>
    </source>
</evidence>
<gene>
    <name evidence="4" type="ORF">J5N97_012486</name>
</gene>
<comment type="caution">
    <text evidence="4">The sequence shown here is derived from an EMBL/GenBank/DDBJ whole genome shotgun (WGS) entry which is preliminary data.</text>
</comment>
<dbReference type="InterPro" id="IPR012677">
    <property type="entry name" value="Nucleotide-bd_a/b_plait_sf"/>
</dbReference>
<protein>
    <recommendedName>
        <fullName evidence="3">RRM domain-containing protein</fullName>
    </recommendedName>
</protein>
<dbReference type="Gene3D" id="3.30.70.330">
    <property type="match status" value="1"/>
</dbReference>
<evidence type="ECO:0000313" key="5">
    <source>
        <dbReference type="Proteomes" id="UP001085076"/>
    </source>
</evidence>
<dbReference type="Proteomes" id="UP001085076">
    <property type="component" value="Miscellaneous, Linkage group lg03"/>
</dbReference>
<dbReference type="OrthoDB" id="1882251at2759"/>
<dbReference type="GO" id="GO:0003723">
    <property type="term" value="F:RNA binding"/>
    <property type="evidence" value="ECO:0007669"/>
    <property type="project" value="UniProtKB-UniRule"/>
</dbReference>
<proteinExistence type="predicted"/>
<organism evidence="4 5">
    <name type="scientific">Dioscorea zingiberensis</name>
    <dbReference type="NCBI Taxonomy" id="325984"/>
    <lineage>
        <taxon>Eukaryota</taxon>
        <taxon>Viridiplantae</taxon>
        <taxon>Streptophyta</taxon>
        <taxon>Embryophyta</taxon>
        <taxon>Tracheophyta</taxon>
        <taxon>Spermatophyta</taxon>
        <taxon>Magnoliopsida</taxon>
        <taxon>Liliopsida</taxon>
        <taxon>Dioscoreales</taxon>
        <taxon>Dioscoreaceae</taxon>
        <taxon>Dioscorea</taxon>
    </lineage>
</organism>
<name>A0A9D5HI51_9LILI</name>
<dbReference type="SUPFAM" id="SSF54928">
    <property type="entry name" value="RNA-binding domain, RBD"/>
    <property type="match status" value="1"/>
</dbReference>
<sequence>MDSSSSSSSIPVEAIKAYHASERRLYARMVLDASLDPFRAMEIISFWLWLAEIGHPDIICHAQSLSPVALLLLAGVAEAFIDALRLEPTDSFRPNADLRLSAIHGITYYLSSVCFKAFDDIQRQADELRLDRLMLQFSNVYLDQASSSSSPPRMQDMQRAINFRQQLNLLFETPIDSGLANLHSQSHSLRHSTTSGHQMNYTAQPYHPLSMINSSSSSGSPPPAHNRHDMSRDDRTLFVTFSNGYPLTEEDLYVFFMSRYGDVESVSVQTVTKPGTGPLFARVSFNHEETMLKVLNGNVKAKFMFKGKHLWARRFTTMYKRR</sequence>
<feature type="region of interest" description="Disordered" evidence="2">
    <location>
        <begin position="210"/>
        <end position="231"/>
    </location>
</feature>
<dbReference type="EMBL" id="JAGGNH010000003">
    <property type="protein sequence ID" value="KAJ0977012.1"/>
    <property type="molecule type" value="Genomic_DNA"/>
</dbReference>
<reference evidence="4" key="1">
    <citation type="submission" date="2021-03" db="EMBL/GenBank/DDBJ databases">
        <authorList>
            <person name="Li Z."/>
            <person name="Yang C."/>
        </authorList>
    </citation>
    <scope>NUCLEOTIDE SEQUENCE</scope>
    <source>
        <strain evidence="4">Dzin_1.0</strain>
        <tissue evidence="4">Leaf</tissue>
    </source>
</reference>
<dbReference type="PROSITE" id="PS50102">
    <property type="entry name" value="RRM"/>
    <property type="match status" value="1"/>
</dbReference>
<keyword evidence="5" id="KW-1185">Reference proteome</keyword>
<keyword evidence="1" id="KW-0694">RNA-binding</keyword>
<evidence type="ECO:0000259" key="3">
    <source>
        <dbReference type="PROSITE" id="PS50102"/>
    </source>
</evidence>